<gene>
    <name evidence="1" type="ORF">Q9R02_01195</name>
</gene>
<organism evidence="1 2">
    <name type="scientific">Arthrobacter horti</name>
    <dbReference type="NCBI Taxonomy" id="3068273"/>
    <lineage>
        <taxon>Bacteria</taxon>
        <taxon>Bacillati</taxon>
        <taxon>Actinomycetota</taxon>
        <taxon>Actinomycetes</taxon>
        <taxon>Micrococcales</taxon>
        <taxon>Micrococcaceae</taxon>
        <taxon>Arthrobacter</taxon>
    </lineage>
</organism>
<dbReference type="EMBL" id="JAVALS010000001">
    <property type="protein sequence ID" value="MDP5225770.1"/>
    <property type="molecule type" value="Genomic_DNA"/>
</dbReference>
<evidence type="ECO:0000313" key="1">
    <source>
        <dbReference type="EMBL" id="MDP5225770.1"/>
    </source>
</evidence>
<keyword evidence="2" id="KW-1185">Reference proteome</keyword>
<accession>A0ABT9IKW6</accession>
<comment type="caution">
    <text evidence="1">The sequence shown here is derived from an EMBL/GenBank/DDBJ whole genome shotgun (WGS) entry which is preliminary data.</text>
</comment>
<proteinExistence type="predicted"/>
<evidence type="ECO:0000313" key="2">
    <source>
        <dbReference type="Proteomes" id="UP001232725"/>
    </source>
</evidence>
<dbReference type="Proteomes" id="UP001232725">
    <property type="component" value="Unassembled WGS sequence"/>
</dbReference>
<dbReference type="RefSeq" id="WP_305994811.1">
    <property type="nucleotide sequence ID" value="NZ_JAVALS010000001.1"/>
</dbReference>
<protein>
    <submittedName>
        <fullName evidence="1">Uncharacterized protein</fullName>
    </submittedName>
</protein>
<name>A0ABT9IKW6_9MICC</name>
<reference evidence="1 2" key="1">
    <citation type="submission" date="2023-08" db="EMBL/GenBank/DDBJ databases">
        <title>Arthrobacter horti sp. nov., isolated from forest soil.</title>
        <authorList>
            <person name="Park M."/>
        </authorList>
    </citation>
    <scope>NUCLEOTIDE SEQUENCE [LARGE SCALE GENOMIC DNA]</scope>
    <source>
        <strain evidence="1 2">YJM1</strain>
    </source>
</reference>
<sequence length="61" mass="6378">MKETNRISGTSSVCSDWNGQKKAAGSLRSSMAMTDGAFTKADRADAVIIAAEAMNQQAPEA</sequence>